<evidence type="ECO:0000259" key="8">
    <source>
        <dbReference type="PROSITE" id="PS50850"/>
    </source>
</evidence>
<dbReference type="Proteomes" id="UP000235670">
    <property type="component" value="Unassembled WGS sequence"/>
</dbReference>
<comment type="caution">
    <text evidence="9">The sequence shown here is derived from an EMBL/GenBank/DDBJ whole genome shotgun (WGS) entry which is preliminary data.</text>
</comment>
<dbReference type="Gene3D" id="1.20.1250.20">
    <property type="entry name" value="MFS general substrate transporter like domains"/>
    <property type="match status" value="2"/>
</dbReference>
<reference evidence="9 10" key="1">
    <citation type="submission" date="2017-09" db="EMBL/GenBank/DDBJ databases">
        <title>Bacterial strain isolated from the female urinary microbiota.</title>
        <authorList>
            <person name="Thomas-White K."/>
            <person name="Kumar N."/>
            <person name="Forster S."/>
            <person name="Putonti C."/>
            <person name="Lawley T."/>
            <person name="Wolfe A.J."/>
        </authorList>
    </citation>
    <scope>NUCLEOTIDE SEQUENCE [LARGE SCALE GENOMIC DNA]</scope>
    <source>
        <strain evidence="9 10">UMB0186</strain>
    </source>
</reference>
<gene>
    <name evidence="9" type="ORF">CJ218_00205</name>
</gene>
<feature type="transmembrane region" description="Helical" evidence="7">
    <location>
        <begin position="203"/>
        <end position="221"/>
    </location>
</feature>
<dbReference type="Pfam" id="PF07690">
    <property type="entry name" value="MFS_1"/>
    <property type="match status" value="1"/>
</dbReference>
<dbReference type="PANTHER" id="PTHR43124:SF3">
    <property type="entry name" value="CHLORAMPHENICOL EFFLUX PUMP RV0191"/>
    <property type="match status" value="1"/>
</dbReference>
<dbReference type="InterPro" id="IPR050189">
    <property type="entry name" value="MFS_Efflux_Transporters"/>
</dbReference>
<evidence type="ECO:0000313" key="9">
    <source>
        <dbReference type="EMBL" id="PMC53006.1"/>
    </source>
</evidence>
<feature type="transmembrane region" description="Helical" evidence="7">
    <location>
        <begin position="291"/>
        <end position="312"/>
    </location>
</feature>
<dbReference type="GO" id="GO:0022857">
    <property type="term" value="F:transmembrane transporter activity"/>
    <property type="evidence" value="ECO:0007669"/>
    <property type="project" value="InterPro"/>
</dbReference>
<protein>
    <submittedName>
        <fullName evidence="9">MFS transporter</fullName>
    </submittedName>
</protein>
<dbReference type="OrthoDB" id="1650550at2"/>
<dbReference type="PROSITE" id="PS50850">
    <property type="entry name" value="MFS"/>
    <property type="match status" value="1"/>
</dbReference>
<keyword evidence="6 7" id="KW-0472">Membrane</keyword>
<evidence type="ECO:0000256" key="7">
    <source>
        <dbReference type="SAM" id="Phobius"/>
    </source>
</evidence>
<feature type="transmembrane region" description="Helical" evidence="7">
    <location>
        <begin position="100"/>
        <end position="120"/>
    </location>
</feature>
<dbReference type="InterPro" id="IPR020846">
    <property type="entry name" value="MFS_dom"/>
</dbReference>
<feature type="transmembrane region" description="Helical" evidence="7">
    <location>
        <begin position="324"/>
        <end position="344"/>
    </location>
</feature>
<dbReference type="STRING" id="84135.GCA_001052115_01790"/>
<keyword evidence="5 7" id="KW-1133">Transmembrane helix</keyword>
<evidence type="ECO:0000313" key="10">
    <source>
        <dbReference type="Proteomes" id="UP000235670"/>
    </source>
</evidence>
<organism evidence="9 10">
    <name type="scientific">Gemella sanguinis</name>
    <dbReference type="NCBI Taxonomy" id="84135"/>
    <lineage>
        <taxon>Bacteria</taxon>
        <taxon>Bacillati</taxon>
        <taxon>Bacillota</taxon>
        <taxon>Bacilli</taxon>
        <taxon>Bacillales</taxon>
        <taxon>Gemellaceae</taxon>
        <taxon>Gemella</taxon>
    </lineage>
</organism>
<feature type="transmembrane region" description="Helical" evidence="7">
    <location>
        <begin position="266"/>
        <end position="285"/>
    </location>
</feature>
<dbReference type="RefSeq" id="WP_102189212.1">
    <property type="nucleotide sequence ID" value="NZ_PNGT01000001.1"/>
</dbReference>
<evidence type="ECO:0000256" key="5">
    <source>
        <dbReference type="ARBA" id="ARBA00022989"/>
    </source>
</evidence>
<dbReference type="PANTHER" id="PTHR43124">
    <property type="entry name" value="PURINE EFFLUX PUMP PBUE"/>
    <property type="match status" value="1"/>
</dbReference>
<evidence type="ECO:0000256" key="3">
    <source>
        <dbReference type="ARBA" id="ARBA00022475"/>
    </source>
</evidence>
<comment type="subcellular location">
    <subcellularLocation>
        <location evidence="1">Cell membrane</location>
        <topology evidence="1">Multi-pass membrane protein</topology>
    </subcellularLocation>
</comment>
<keyword evidence="4 7" id="KW-0812">Transmembrane</keyword>
<evidence type="ECO:0000256" key="2">
    <source>
        <dbReference type="ARBA" id="ARBA00022448"/>
    </source>
</evidence>
<keyword evidence="3" id="KW-1003">Cell membrane</keyword>
<keyword evidence="2" id="KW-0813">Transport</keyword>
<accession>A0A2N6SGD8</accession>
<evidence type="ECO:0000256" key="1">
    <source>
        <dbReference type="ARBA" id="ARBA00004651"/>
    </source>
</evidence>
<proteinExistence type="predicted"/>
<feature type="transmembrane region" description="Helical" evidence="7">
    <location>
        <begin position="356"/>
        <end position="378"/>
    </location>
</feature>
<feature type="transmembrane region" description="Helical" evidence="7">
    <location>
        <begin position="9"/>
        <end position="29"/>
    </location>
</feature>
<dbReference type="EMBL" id="PNGT01000001">
    <property type="protein sequence ID" value="PMC53006.1"/>
    <property type="molecule type" value="Genomic_DNA"/>
</dbReference>
<dbReference type="InterPro" id="IPR011701">
    <property type="entry name" value="MFS"/>
</dbReference>
<dbReference type="GO" id="GO:0005886">
    <property type="term" value="C:plasma membrane"/>
    <property type="evidence" value="ECO:0007669"/>
    <property type="project" value="UniProtKB-SubCell"/>
</dbReference>
<dbReference type="SUPFAM" id="SSF103473">
    <property type="entry name" value="MFS general substrate transporter"/>
    <property type="match status" value="1"/>
</dbReference>
<feature type="transmembrane region" description="Helical" evidence="7">
    <location>
        <begin position="166"/>
        <end position="183"/>
    </location>
</feature>
<dbReference type="InterPro" id="IPR036259">
    <property type="entry name" value="MFS_trans_sf"/>
</dbReference>
<feature type="transmembrane region" description="Helical" evidence="7">
    <location>
        <begin position="76"/>
        <end position="94"/>
    </location>
</feature>
<dbReference type="AlphaFoldDB" id="A0A2N6SGD8"/>
<evidence type="ECO:0000256" key="6">
    <source>
        <dbReference type="ARBA" id="ARBA00023136"/>
    </source>
</evidence>
<evidence type="ECO:0000256" key="4">
    <source>
        <dbReference type="ARBA" id="ARBA00022692"/>
    </source>
</evidence>
<feature type="transmembrane region" description="Helical" evidence="7">
    <location>
        <begin position="241"/>
        <end position="259"/>
    </location>
</feature>
<feature type="transmembrane region" description="Helical" evidence="7">
    <location>
        <begin position="141"/>
        <end position="160"/>
    </location>
</feature>
<sequence length="384" mass="42709">MKLNSLAKFSLLSISILLMSHLAISPVIPNLYRLYNAQNPNIGLASVESLATIPAMMITVFVLLSNFIIKGIGKKNTVLLGLAMIFIFGLVPVFTTNFKIVFISRLLLGAGIGLFNSLSISMISDFFDEDTRGTMIGMRTAFLNIGKALTTFISGYLIVYGVQYTFLVYALALPIFVLFLVFVPNPKNNESKQISIKFHKETIILTLLTLLVGISYMGATIKIPTLLVEKYHLHPEVSRNLLTILAISGIFSGFLFGELVKKFKNLTLSIMLLFMTCGSFIFAIFQSSILFTIGAILIGISFVCTMSFNFFYISKKLENKYINFATSVILVGGNIGVILTPVVLTKLPEIFRLEKYITPFYITTILMLICTIISYFALKNDKKN</sequence>
<feature type="transmembrane region" description="Helical" evidence="7">
    <location>
        <begin position="49"/>
        <end position="69"/>
    </location>
</feature>
<name>A0A2N6SGD8_9BACL</name>
<feature type="domain" description="Major facilitator superfamily (MFS) profile" evidence="8">
    <location>
        <begin position="1"/>
        <end position="382"/>
    </location>
</feature>